<proteinExistence type="predicted"/>
<gene>
    <name evidence="2" type="ORF">GCM10007940_25140</name>
</gene>
<dbReference type="EMBL" id="BSOH01000014">
    <property type="protein sequence ID" value="GLR17899.1"/>
    <property type="molecule type" value="Genomic_DNA"/>
</dbReference>
<dbReference type="InterPro" id="IPR031924">
    <property type="entry name" value="GH115"/>
</dbReference>
<dbReference type="Proteomes" id="UP001156666">
    <property type="component" value="Unassembled WGS sequence"/>
</dbReference>
<dbReference type="GO" id="GO:0005975">
    <property type="term" value="P:carbohydrate metabolic process"/>
    <property type="evidence" value="ECO:0007669"/>
    <property type="project" value="UniProtKB-ARBA"/>
</dbReference>
<dbReference type="AlphaFoldDB" id="A0AA37SQP1"/>
<reference evidence="2" key="2">
    <citation type="submission" date="2023-01" db="EMBL/GenBank/DDBJ databases">
        <title>Draft genome sequence of Portibacter lacus strain NBRC 108769.</title>
        <authorList>
            <person name="Sun Q."/>
            <person name="Mori K."/>
        </authorList>
    </citation>
    <scope>NUCLEOTIDE SEQUENCE</scope>
    <source>
        <strain evidence="2">NBRC 108769</strain>
    </source>
</reference>
<evidence type="ECO:0000313" key="3">
    <source>
        <dbReference type="Proteomes" id="UP001156666"/>
    </source>
</evidence>
<keyword evidence="1" id="KW-0378">Hydrolase</keyword>
<dbReference type="SUPFAM" id="SSF51445">
    <property type="entry name" value="(Trans)glycosidases"/>
    <property type="match status" value="1"/>
</dbReference>
<comment type="caution">
    <text evidence="2">The sequence shown here is derived from an EMBL/GenBank/DDBJ whole genome shotgun (WGS) entry which is preliminary data.</text>
</comment>
<sequence length="633" mass="74169">MTAEDLKEDLLKVYSSEVEIVKESNANLKAKKIIIGTFDNNETLKNILKDSGQEFFAENPGYRGGIWQKVDSETIILAGSDIQGMQYAIYDYSKIVLNIDPLIYWSGHSVSQIDDSAIFNIDNKIIEPPTVPLLVYFENDVDELMNLKEPLLEYDWESYTEMIDALIRMRYNGIQLFDLLGRAEFYLREEYMQMVPDYDIDIDYIEEMIDYAQDKGMYVQIDLSLGYKIRSLESKYADCWSQHKAKWLEVWKYYLEETPLGKADIFSLRPRNQVWDWEYKSTCGEDKIEVFNEVYEVLDSLIESHNSDATKVLICYADGMTMYNEGFRPPDDWIVAWSDHGYADFEIYPNTTDGYQFGTYMHAGFWKNHTVAHPYPRTIDTIMHKMFDEYDATAYCQVNGQQFRPFLLNLEAFSEVCRNPDEYTGSSFYKMWAQRYFSEHLQLQVIELMDEWDEASFGHAGYVQNLWEIKEVIAYLAELPIQSPGKSAKPFTAERVHGDIENARIRNQMIQSCFQKSTSLIPETNPASAYYYDQIHFPLESYADLLSFEVVLHQIFDTKLKYEKASNENLKTQAKMLLRKAKVHLEDIIEKTMKPAKDPKWNGWYDISKRRPNNGFPTMEMLNEIDQAIEEKW</sequence>
<dbReference type="Gene3D" id="3.30.379.10">
    <property type="entry name" value="Chitobiase/beta-hexosaminidase domain 2-like"/>
    <property type="match status" value="1"/>
</dbReference>
<dbReference type="Gene3D" id="3.20.20.520">
    <property type="entry name" value="Glycosyl hydrolase family 115"/>
    <property type="match status" value="1"/>
</dbReference>
<name>A0AA37SQP1_9BACT</name>
<evidence type="ECO:0000313" key="2">
    <source>
        <dbReference type="EMBL" id="GLR17899.1"/>
    </source>
</evidence>
<keyword evidence="3" id="KW-1185">Reference proteome</keyword>
<dbReference type="Pfam" id="PF15979">
    <property type="entry name" value="Glyco_hydro_115"/>
    <property type="match status" value="1"/>
</dbReference>
<dbReference type="InterPro" id="IPR029018">
    <property type="entry name" value="Hex-like_dom2"/>
</dbReference>
<reference evidence="2" key="1">
    <citation type="journal article" date="2014" name="Int. J. Syst. Evol. Microbiol.">
        <title>Complete genome sequence of Corynebacterium casei LMG S-19264T (=DSM 44701T), isolated from a smear-ripened cheese.</title>
        <authorList>
            <consortium name="US DOE Joint Genome Institute (JGI-PGF)"/>
            <person name="Walter F."/>
            <person name="Albersmeier A."/>
            <person name="Kalinowski J."/>
            <person name="Ruckert C."/>
        </authorList>
    </citation>
    <scope>NUCLEOTIDE SEQUENCE</scope>
    <source>
        <strain evidence="2">NBRC 108769</strain>
    </source>
</reference>
<dbReference type="InterPro" id="IPR042301">
    <property type="entry name" value="GH115_sf"/>
</dbReference>
<accession>A0AA37SQP1</accession>
<protein>
    <submittedName>
        <fullName evidence="2">Uncharacterized protein</fullName>
    </submittedName>
</protein>
<dbReference type="InterPro" id="IPR017853">
    <property type="entry name" value="GH"/>
</dbReference>
<dbReference type="GO" id="GO:0016787">
    <property type="term" value="F:hydrolase activity"/>
    <property type="evidence" value="ECO:0007669"/>
    <property type="project" value="UniProtKB-KW"/>
</dbReference>
<organism evidence="2 3">
    <name type="scientific">Portibacter lacus</name>
    <dbReference type="NCBI Taxonomy" id="1099794"/>
    <lineage>
        <taxon>Bacteria</taxon>
        <taxon>Pseudomonadati</taxon>
        <taxon>Bacteroidota</taxon>
        <taxon>Saprospiria</taxon>
        <taxon>Saprospirales</taxon>
        <taxon>Haliscomenobacteraceae</taxon>
        <taxon>Portibacter</taxon>
    </lineage>
</organism>
<evidence type="ECO:0000256" key="1">
    <source>
        <dbReference type="ARBA" id="ARBA00022801"/>
    </source>
</evidence>